<dbReference type="NCBIfam" id="NF047352">
    <property type="entry name" value="P_loop_sacsin"/>
    <property type="match status" value="2"/>
</dbReference>
<reference evidence="3 4" key="1">
    <citation type="journal article" date="2024" name="BMC Genomics">
        <title>Genome assembly of redclaw crayfish (Cherax quadricarinatus) provides insights into its immune adaptation and hypoxia tolerance.</title>
        <authorList>
            <person name="Liu Z."/>
            <person name="Zheng J."/>
            <person name="Li H."/>
            <person name="Fang K."/>
            <person name="Wang S."/>
            <person name="He J."/>
            <person name="Zhou D."/>
            <person name="Weng S."/>
            <person name="Chi M."/>
            <person name="Gu Z."/>
            <person name="He J."/>
            <person name="Li F."/>
            <person name="Wang M."/>
        </authorList>
    </citation>
    <scope>NUCLEOTIDE SEQUENCE [LARGE SCALE GENOMIC DNA]</scope>
    <source>
        <strain evidence="3">ZL_2023a</strain>
    </source>
</reference>
<dbReference type="Gene3D" id="3.30.565.10">
    <property type="entry name" value="Histidine kinase-like ATPase, C-terminal domain"/>
    <property type="match status" value="1"/>
</dbReference>
<dbReference type="PANTHER" id="PTHR46919">
    <property type="entry name" value="ZINC FINGER, C3HC4 TYPE (RING FINGER) FAMILY PROTEIN"/>
    <property type="match status" value="1"/>
</dbReference>
<dbReference type="InterPro" id="IPR007842">
    <property type="entry name" value="HEPN_dom"/>
</dbReference>
<evidence type="ECO:0000259" key="1">
    <source>
        <dbReference type="Pfam" id="PF05168"/>
    </source>
</evidence>
<dbReference type="Pfam" id="PF05168">
    <property type="entry name" value="HEPN"/>
    <property type="match status" value="1"/>
</dbReference>
<name>A0AAW0YRD9_CHEQU</name>
<dbReference type="SUPFAM" id="SSF81593">
    <property type="entry name" value="Nucleotidyltransferase substrate binding subunit/domain"/>
    <property type="match status" value="1"/>
</dbReference>
<feature type="domain" description="HEPN" evidence="1">
    <location>
        <begin position="3523"/>
        <end position="3643"/>
    </location>
</feature>
<proteinExistence type="predicted"/>
<dbReference type="InterPro" id="IPR036869">
    <property type="entry name" value="J_dom_sf"/>
</dbReference>
<accession>A0AAW0YRD9</accession>
<evidence type="ECO:0000313" key="4">
    <source>
        <dbReference type="Proteomes" id="UP001445076"/>
    </source>
</evidence>
<evidence type="ECO:0000313" key="3">
    <source>
        <dbReference type="EMBL" id="KAK8754383.1"/>
    </source>
</evidence>
<dbReference type="InterPro" id="IPR058210">
    <property type="entry name" value="SACS/Nov_dom"/>
</dbReference>
<dbReference type="Proteomes" id="UP001445076">
    <property type="component" value="Unassembled WGS sequence"/>
</dbReference>
<feature type="domain" description="Sacsin/Nov" evidence="2">
    <location>
        <begin position="1712"/>
        <end position="1942"/>
    </location>
</feature>
<feature type="domain" description="Sacsin/Nov" evidence="2">
    <location>
        <begin position="681"/>
        <end position="926"/>
    </location>
</feature>
<sequence length="3649" mass="419870">GVTQLKLFSPRQHGVELLSESAQYVKRSSLSQQQLECWLPKVWSVVQHLNLLSVMNIAFIPSSQNLNSSKLISLSAAIIVQNSRSTLSQTAVEALELLKVQVIPKPPEYVRHHELHSYFNSSDARGVSQALLKVLTMHNSNDLACTFNMWRSDEHVQALLNVTEVHCLQLQIKNLFKALNIFKANGRNNILTDVSINNCGRIFPEIVNFPVSFPETLIVPSDRVSRQLAKNLGATELSKEMLFLLALENTYSDNDTSKLVAYILEDRFLQCSVKIQHQLQFVKFVPNEKGTLFLPNQLYDPDDIDNAALISEDLNPNACFRKYYPILRNLGMKKMQDMPVSKFIQIIKNFQNKSLSEKEKVNKAAALLRATNRHPDCQKICQAVKYVDFVYGGTSKPDGYPNSLSWATTSVAYKPQDIKSYYHFKNSLGSVVPLVHCSDFYNVANHFGWNQKPSVQNFIEHLKNIMNAYQNNEAGYFDLIKETYKQLSGFINTADACYLLSLSTTPCVFTELGFRDPKQVYISSQIGDLLMLPYMYQLPFELRDCASLFSTLGCFETQSKELFLTLLRQIQEHHCSGRHADVDHDRRMVVQVLHKLEQFTKDISPSELLLPVENIDGRLELIEVDQCSYSEQSCNWLDSKDLGVRVIHSSVGTKLAKALGVAPLSKHLLAGQEAFMEWGQHEPLTTRLHNLLRQYRDGVAVLKELVQNADDAGATTISFLYDERQNEDARTRLISDKLQECQGPALWVYNNAFFTEEDFSNIKKLGGGSKEYQTTKIGKFGLGFCSVYNLTDVPSIMSGSNYIMFDPHLTYLDSNSQTPGVRFNFSNERNSFMLEKLHGQFKPFNEVFGCIIQQTKKFDGTLFRFPLRTPAQANNSEISNVSYEHKAMIELLQMFSKIIGELLIFTQNIKEIKVFFLNKSALSPSEKVLLFESSRTMRKVCHSPGNSVFSNRADKTKVERVANLFTTDFKWNRESFQESTFTEIKVVCSEEGGKLCHISKGNWTVNWLISWHCGNGATCKFAEVLRGKALPLGAVAVPLKEQSDGWQPINLSELPPGFYRESHIHCFLPLPVTTPLPVQINGYFEVASDRTSLKTQTEDDRREGLNWNETLINDAVNAAYHSLLSALQLEGLSRNCPYYCIWPVKCDTNDSLVLNLKKHFYDKIVNEDKQVFRSRNKWHPLRECMFLEESFYKLEKIGKNAFEYMENLMESSDLRMIKLPKDIFSGFQFKDISGHMISKDTFFSNYFIPNISGQYVTSEKRNELTLYIMDTQQPCLKKLESVCCIPTIPNGNLKVPNELINPMSRISAMFTVADERFPERLFYDSRYRLSSLLYLGMNDSSIPTEMVSNRAETVMTLPCHNCAVERAFEILYYITTQNPDEQNNIAQRIKAVSFLPVMPKPYNWPLTWKGDMHLHQNSQVCIIHDKLDLQSKLKAIGFSKPADMCLGKFKELVGSTNLLLWLPRINNDKIPKPVTRKLGIIVNDDKLPLNKVCHQLKLLSTVSPVDSNIKDISHKIYSHLERMIQDFNVNPEHLQELRSEKVLLTKTGFMEPNLFAFSSETDCSPDLFSVEVEGLGKYTRLMEALGIKSTFHVDAVFEVLSQKQEKYKLEKLSELEILQISKLLTLLFNVRETSSSNYQLPLHLLHLPDADGYLCPINKLCWEDGVELSSSGFHCLHKHISLSLEMTKWLGIKTKTRQRLENSSNRMHFGQKEPLTVRLKNILKEYPCDYGIMKELLQNADDAGATEVAFIKDFRRLSTEKLFDKQWAPLQGPALSVYNNKCFTEKDLQNIQDLGNSTKNLDPASTGQYGIGFNAVYHITDAPSFLTRGPAVPQGETLCMFDPHCKYDPMATPEKPGVQFVNLNDLRKDHPDSFQGYLEDIFLQHEGTVFRLPLRSETSDIAEPFQPYKLKDKLREFQAEMAKCLLFLRNVRKISIMNITETGECDTEYSVESSIHQQNELSKLQSMMKERKPENFVLNIDMMRACYTMKIADSNNDEYTWYIVQQLGTENKDSVPEIIQHAFTNRYLSLLPHAGAAVLLETNNINTDDLYTTSCYLPLPTKSGLPFSINGHFTLNSSRRNLWTGIEDCKDKWNSWLMKEVLVPAAVYAVDHYRKSIFPDNNIRMTLSEYTGKISLCRKAFPNGINAQSETWKNFTKWFYEYIIDQQLHFFDVFVLDNDYDNSSLTENRQNVNQPQNGELNWHALRKNGNEFPVYFSDDRLLLITILLRRLGMKVGSSFMCCILQSVGIEYLTLTPDIALEFLHSWDDDYPDKCNPMIMKHITETPFLCTENVCNLFKYLSNSQNFLSKLERLPLLLTNDKILKYFDTNNPLFISSYCPLLLNSGNEFLNSDMVELVENTLKNFTDQSVLKRFTLKDLADRLHRELGQEYHACEDILPLGGDALPDVKWLDLLWSFIVNYVEENFYCSDKESDKKINYVKGHQYIQKTLGDWALYPLIDKKRLYVIAVKNAWRVLDRNDPAHCSDSLSVFHRLPVPNTYSDISHTLKLNLAATLRDPSVVLDNLYFHRERIAEYVYQGAMMDNANAEKMTEVLEYFGQYCERVFLSKAKLSSLSIFEDVSGVVQKLEDIDFIVPDSSKLTSNFRDLAKLAKDDNIIILKTATSDKIKHLYQYLNKDCYMEDLEIYANIILPKYTNLQENQRTNFMNILRDELTKLQHKKEDTWEQSQKNVVLALKKTPIINLNGIFTTADHFYDPDNPVFKVMELNNLPPEWQKREWSYFLKLAGMVHELTAEMYVQYASELTSADSNVKLKSKILTTYLFDNFDKLKSRCSQIRKIEFLAPEESERLKQILPYFKTASGLVSFSGGVPSKFSDLLWTTTSLLPQYASNVAYSSHAQEDLNILKTPPQEKVLEHISKLCTFLTSKQENSSSTIVSVMESIYQHLHHSLHDVIAYQTIPLVHLPSQKTFVTANLVVENLEGEIIPYLYKAPITYGKYIDLFKKLGAVEVATCDTYAQVLKMIYNRSQQQKLHPEEWNCMKLALQGLHKNILKLKNVTAAELYLPTKEGKLEKSSEMYVADIEEYLDALKGKLNESIFIGFHSLKIPLNDADFVKLLPSNLQPKLLSHAVKEDLESNTEEITTKLLKQLRELLYSNGFKMAVLRIINHDYISQGIIFTEAKAKELMSIFDKVDVKQVKTITTNLKVNQEEVGKRNRKYFVKVSNEGERKVTLYICENITNSLLTSGLRKTYRKLLNLTSVIVMDHLASILSSYEKPHDIPAILNELNITAWKVMNTDYEFYPAEVGSYLNEELIPLLDNEFYKFHEGEIVCMKKYILGEVEDGEDPEENIYTIVQVKRLVRRHDNVFMDEYEVETGYEIKSCVIVRSHQLYKFVRPAANDCSDIMLADHITVTDDVSDNLAEKEIMKMIKKQIQEIWKVTDEKERRHLLRRLILKWHPDKNSHRVELCTRVMQYIQHLMKRLENGEDISDEDVNTSYSDFFRDTGMFRTPNEDVNTSYSNSDPSDFFFRDTGMFRRPRRQKRSSYGFFRNRTSEEKMPDYPESMKWLKQAEHDFAEANQRHGESSCWIMYMCYQAAEKILKAALYLEDRSKAAKFHWGGEIYSLLDIASNLKSSESCLLASDLETRVGHHTNLRYPSMQGCPCDYYTSDDASYMLSKTEKLMELLRPCFAR</sequence>
<feature type="non-terminal residue" evidence="3">
    <location>
        <position position="1"/>
    </location>
</feature>
<dbReference type="Gene3D" id="1.20.120.330">
    <property type="entry name" value="Nucleotidyltransferases domain 2"/>
    <property type="match status" value="1"/>
</dbReference>
<keyword evidence="4" id="KW-1185">Reference proteome</keyword>
<protein>
    <recommendedName>
        <fullName evidence="5">HEPN domain-containing protein</fullName>
    </recommendedName>
</protein>
<organism evidence="3 4">
    <name type="scientific">Cherax quadricarinatus</name>
    <name type="common">Australian red claw crayfish</name>
    <dbReference type="NCBI Taxonomy" id="27406"/>
    <lineage>
        <taxon>Eukaryota</taxon>
        <taxon>Metazoa</taxon>
        <taxon>Ecdysozoa</taxon>
        <taxon>Arthropoda</taxon>
        <taxon>Crustacea</taxon>
        <taxon>Multicrustacea</taxon>
        <taxon>Malacostraca</taxon>
        <taxon>Eumalacostraca</taxon>
        <taxon>Eucarida</taxon>
        <taxon>Decapoda</taxon>
        <taxon>Pleocyemata</taxon>
        <taxon>Astacidea</taxon>
        <taxon>Parastacoidea</taxon>
        <taxon>Parastacidae</taxon>
        <taxon>Cherax</taxon>
    </lineage>
</organism>
<dbReference type="SUPFAM" id="SSF55874">
    <property type="entry name" value="ATPase domain of HSP90 chaperone/DNA topoisomerase II/histidine kinase"/>
    <property type="match status" value="2"/>
</dbReference>
<evidence type="ECO:0000259" key="2">
    <source>
        <dbReference type="Pfam" id="PF25794"/>
    </source>
</evidence>
<dbReference type="Pfam" id="PF25794">
    <property type="entry name" value="SACS"/>
    <property type="match status" value="2"/>
</dbReference>
<dbReference type="EMBL" id="JARKIK010000001">
    <property type="protein sequence ID" value="KAK8754383.1"/>
    <property type="molecule type" value="Genomic_DNA"/>
</dbReference>
<dbReference type="InterPro" id="IPR036890">
    <property type="entry name" value="HATPase_C_sf"/>
</dbReference>
<gene>
    <name evidence="3" type="ORF">OTU49_015924</name>
</gene>
<dbReference type="Gene3D" id="1.10.287.110">
    <property type="entry name" value="DnaJ domain"/>
    <property type="match status" value="1"/>
</dbReference>
<comment type="caution">
    <text evidence="3">The sequence shown here is derived from an EMBL/GenBank/DDBJ whole genome shotgun (WGS) entry which is preliminary data.</text>
</comment>
<dbReference type="PANTHER" id="PTHR46919:SF2">
    <property type="entry name" value="SACSIN"/>
    <property type="match status" value="1"/>
</dbReference>
<evidence type="ECO:0008006" key="5">
    <source>
        <dbReference type="Google" id="ProtNLM"/>
    </source>
</evidence>